<protein>
    <submittedName>
        <fullName evidence="2">Uncharacterized protein</fullName>
    </submittedName>
</protein>
<organism evidence="2 3">
    <name type="scientific">Elysia crispata</name>
    <name type="common">lettuce slug</name>
    <dbReference type="NCBI Taxonomy" id="231223"/>
    <lineage>
        <taxon>Eukaryota</taxon>
        <taxon>Metazoa</taxon>
        <taxon>Spiralia</taxon>
        <taxon>Lophotrochozoa</taxon>
        <taxon>Mollusca</taxon>
        <taxon>Gastropoda</taxon>
        <taxon>Heterobranchia</taxon>
        <taxon>Euthyneura</taxon>
        <taxon>Panpulmonata</taxon>
        <taxon>Sacoglossa</taxon>
        <taxon>Placobranchoidea</taxon>
        <taxon>Plakobranchidae</taxon>
        <taxon>Elysia</taxon>
    </lineage>
</organism>
<evidence type="ECO:0000313" key="2">
    <source>
        <dbReference type="EMBL" id="KAK3696837.1"/>
    </source>
</evidence>
<sequence>MTRLKRGPTVRGGRDRGIVEGGESPPSKLIVKPPAVCHYLNETRRLSNLKGDFRVKCYLRPLRGFGQFVVTPERLLRGKCFVLEPPCGGLKDRRQSLRPLRVSGNSLSHLKGCFDFRRGSERIGGQENNLKENKKHCFAD</sequence>
<keyword evidence="3" id="KW-1185">Reference proteome</keyword>
<accession>A0AAE0XNL8</accession>
<comment type="caution">
    <text evidence="2">The sequence shown here is derived from an EMBL/GenBank/DDBJ whole genome shotgun (WGS) entry which is preliminary data.</text>
</comment>
<reference evidence="2" key="1">
    <citation type="journal article" date="2023" name="G3 (Bethesda)">
        <title>A reference genome for the long-term kleptoplast-retaining sea slug Elysia crispata morphotype clarki.</title>
        <authorList>
            <person name="Eastman K.E."/>
            <person name="Pendleton A.L."/>
            <person name="Shaikh M.A."/>
            <person name="Suttiyut T."/>
            <person name="Ogas R."/>
            <person name="Tomko P."/>
            <person name="Gavelis G."/>
            <person name="Widhalm J.R."/>
            <person name="Wisecaver J.H."/>
        </authorList>
    </citation>
    <scope>NUCLEOTIDE SEQUENCE</scope>
    <source>
        <strain evidence="2">ECLA1</strain>
    </source>
</reference>
<dbReference type="EMBL" id="JAWDGP010008029">
    <property type="protein sequence ID" value="KAK3696837.1"/>
    <property type="molecule type" value="Genomic_DNA"/>
</dbReference>
<name>A0AAE0XNL8_9GAST</name>
<feature type="region of interest" description="Disordered" evidence="1">
    <location>
        <begin position="1"/>
        <end position="25"/>
    </location>
</feature>
<evidence type="ECO:0000256" key="1">
    <source>
        <dbReference type="SAM" id="MobiDB-lite"/>
    </source>
</evidence>
<dbReference type="Proteomes" id="UP001283361">
    <property type="component" value="Unassembled WGS sequence"/>
</dbReference>
<gene>
    <name evidence="2" type="ORF">RRG08_014440</name>
</gene>
<dbReference type="AlphaFoldDB" id="A0AAE0XNL8"/>
<proteinExistence type="predicted"/>
<evidence type="ECO:0000313" key="3">
    <source>
        <dbReference type="Proteomes" id="UP001283361"/>
    </source>
</evidence>